<name>A0A2Z7BKX7_9LAMI</name>
<dbReference type="Pfam" id="PF22936">
    <property type="entry name" value="Pol_BBD"/>
    <property type="match status" value="1"/>
</dbReference>
<dbReference type="Proteomes" id="UP000250235">
    <property type="component" value="Unassembled WGS sequence"/>
</dbReference>
<keyword evidence="3" id="KW-1185">Reference proteome</keyword>
<accession>A0A2Z7BKX7</accession>
<dbReference type="AlphaFoldDB" id="A0A2Z7BKX7"/>
<dbReference type="EMBL" id="KV006402">
    <property type="protein sequence ID" value="KZV32631.1"/>
    <property type="molecule type" value="Genomic_DNA"/>
</dbReference>
<dbReference type="OrthoDB" id="1938800at2759"/>
<evidence type="ECO:0000313" key="3">
    <source>
        <dbReference type="Proteomes" id="UP000250235"/>
    </source>
</evidence>
<proteinExistence type="predicted"/>
<organism evidence="2 3">
    <name type="scientific">Dorcoceras hygrometricum</name>
    <dbReference type="NCBI Taxonomy" id="472368"/>
    <lineage>
        <taxon>Eukaryota</taxon>
        <taxon>Viridiplantae</taxon>
        <taxon>Streptophyta</taxon>
        <taxon>Embryophyta</taxon>
        <taxon>Tracheophyta</taxon>
        <taxon>Spermatophyta</taxon>
        <taxon>Magnoliopsida</taxon>
        <taxon>eudicotyledons</taxon>
        <taxon>Gunneridae</taxon>
        <taxon>Pentapetalae</taxon>
        <taxon>asterids</taxon>
        <taxon>lamiids</taxon>
        <taxon>Lamiales</taxon>
        <taxon>Gesneriaceae</taxon>
        <taxon>Didymocarpoideae</taxon>
        <taxon>Trichosporeae</taxon>
        <taxon>Loxocarpinae</taxon>
        <taxon>Dorcoceras</taxon>
    </lineage>
</organism>
<feature type="domain" description="Retrovirus-related Pol polyprotein from transposon TNT 1-94-like beta-barrel" evidence="1">
    <location>
        <begin position="1"/>
        <end position="51"/>
    </location>
</feature>
<dbReference type="InterPro" id="IPR054722">
    <property type="entry name" value="PolX-like_BBD"/>
</dbReference>
<reference evidence="2 3" key="1">
    <citation type="journal article" date="2015" name="Proc. Natl. Acad. Sci. U.S.A.">
        <title>The resurrection genome of Boea hygrometrica: A blueprint for survival of dehydration.</title>
        <authorList>
            <person name="Xiao L."/>
            <person name="Yang G."/>
            <person name="Zhang L."/>
            <person name="Yang X."/>
            <person name="Zhao S."/>
            <person name="Ji Z."/>
            <person name="Zhou Q."/>
            <person name="Hu M."/>
            <person name="Wang Y."/>
            <person name="Chen M."/>
            <person name="Xu Y."/>
            <person name="Jin H."/>
            <person name="Xiao X."/>
            <person name="Hu G."/>
            <person name="Bao F."/>
            <person name="Hu Y."/>
            <person name="Wan P."/>
            <person name="Li L."/>
            <person name="Deng X."/>
            <person name="Kuang T."/>
            <person name="Xiang C."/>
            <person name="Zhu J.K."/>
            <person name="Oliver M.J."/>
            <person name="He Y."/>
        </authorList>
    </citation>
    <scope>NUCLEOTIDE SEQUENCE [LARGE SCALE GENOMIC DNA]</scope>
    <source>
        <strain evidence="3">cv. XS01</strain>
    </source>
</reference>
<evidence type="ECO:0000313" key="2">
    <source>
        <dbReference type="EMBL" id="KZV32631.1"/>
    </source>
</evidence>
<protein>
    <recommendedName>
        <fullName evidence="1">Retrovirus-related Pol polyprotein from transposon TNT 1-94-like beta-barrel domain-containing protein</fullName>
    </recommendedName>
</protein>
<evidence type="ECO:0000259" key="1">
    <source>
        <dbReference type="Pfam" id="PF22936"/>
    </source>
</evidence>
<sequence>MGNTSSSVIVGIGDVQIKTSVGSTITLKDVRHVPDLRLNILSGVALDKQGYTNHFSNGTWKMSKGALLDTFVAHCTRLT</sequence>
<gene>
    <name evidence="2" type="ORF">F511_36179</name>
</gene>